<dbReference type="Gene3D" id="3.40.50.2000">
    <property type="entry name" value="Glycogen Phosphorylase B"/>
    <property type="match status" value="2"/>
</dbReference>
<dbReference type="InterPro" id="IPR028098">
    <property type="entry name" value="Glyco_trans_4-like_N"/>
</dbReference>
<keyword evidence="3" id="KW-0808">Transferase</keyword>
<dbReference type="InterPro" id="IPR001296">
    <property type="entry name" value="Glyco_trans_1"/>
</dbReference>
<proteinExistence type="predicted"/>
<feature type="domain" description="Glycosyltransferase subfamily 4-like N-terminal" evidence="2">
    <location>
        <begin position="16"/>
        <end position="201"/>
    </location>
</feature>
<gene>
    <name evidence="3" type="ORF">SAMN05720606_105203</name>
</gene>
<dbReference type="EMBL" id="FMVM01000005">
    <property type="protein sequence ID" value="SCY49042.1"/>
    <property type="molecule type" value="Genomic_DNA"/>
</dbReference>
<sequence>MQTILIAHSLYPPHIIGGAEISTQILAQTLESSYDVKVITVGGHKEGGVQTDTVNGIEISRLPFNNRYWIGDTARQSSTSDKVLWRIQDIFNVKQYQHIKQYLMMKRPALIHTQNIPGLSLAIWKAAFELNIPVVHTLRDFSLIEPIAISAYSRFYRQISKHYSRRVSSVIGISEHVLNKHTELGFFALASKHVIHNIVERDNRVQHVNAGKTVRHQQPLHVGYFGQLTEVKGVQYLIEAVQKLDQQIVGKLFIHGDGPLLHTLQELAGADPRIVFVGKIDKKEITSQMKKMDLTIVPSTWDEPFGRVVIESYQAGTPVYASKVGGMPEILLDADTFSFTAHRADAIRDAILHYYALSEAEKNELMLQCSEHSLSFNEDYLLTRHAIIYEKLIGGEG</sequence>
<evidence type="ECO:0000259" key="1">
    <source>
        <dbReference type="Pfam" id="PF00534"/>
    </source>
</evidence>
<dbReference type="RefSeq" id="WP_167375687.1">
    <property type="nucleotide sequence ID" value="NZ_FMVM01000005.1"/>
</dbReference>
<reference evidence="4" key="1">
    <citation type="submission" date="2016-10" db="EMBL/GenBank/DDBJ databases">
        <authorList>
            <person name="Varghese N."/>
            <person name="Submissions S."/>
        </authorList>
    </citation>
    <scope>NUCLEOTIDE SEQUENCE [LARGE SCALE GENOMIC DNA]</scope>
    <source>
        <strain evidence="4">BL9</strain>
    </source>
</reference>
<keyword evidence="4" id="KW-1185">Reference proteome</keyword>
<dbReference type="InterPro" id="IPR050194">
    <property type="entry name" value="Glycosyltransferase_grp1"/>
</dbReference>
<name>A0A1G5GBY2_9BACL</name>
<dbReference type="Proteomes" id="UP000198538">
    <property type="component" value="Unassembled WGS sequence"/>
</dbReference>
<protein>
    <submittedName>
        <fullName evidence="3">Glycosyltransferase involved in cell wall bisynthesis</fullName>
    </submittedName>
</protein>
<dbReference type="AlphaFoldDB" id="A0A1G5GBY2"/>
<feature type="domain" description="Glycosyl transferase family 1" evidence="1">
    <location>
        <begin position="217"/>
        <end position="358"/>
    </location>
</feature>
<dbReference type="STRING" id="582692.SAMN05720606_105203"/>
<accession>A0A1G5GBY2</accession>
<evidence type="ECO:0000313" key="4">
    <source>
        <dbReference type="Proteomes" id="UP000198538"/>
    </source>
</evidence>
<evidence type="ECO:0000259" key="2">
    <source>
        <dbReference type="Pfam" id="PF13439"/>
    </source>
</evidence>
<dbReference type="CDD" id="cd03823">
    <property type="entry name" value="GT4_ExpE7-like"/>
    <property type="match status" value="1"/>
</dbReference>
<dbReference type="PANTHER" id="PTHR45947:SF13">
    <property type="entry name" value="TRANSFERASE"/>
    <property type="match status" value="1"/>
</dbReference>
<dbReference type="SUPFAM" id="SSF53756">
    <property type="entry name" value="UDP-Glycosyltransferase/glycogen phosphorylase"/>
    <property type="match status" value="1"/>
</dbReference>
<evidence type="ECO:0000313" key="3">
    <source>
        <dbReference type="EMBL" id="SCY49042.1"/>
    </source>
</evidence>
<dbReference type="PANTHER" id="PTHR45947">
    <property type="entry name" value="SULFOQUINOVOSYL TRANSFERASE SQD2"/>
    <property type="match status" value="1"/>
</dbReference>
<organism evidence="3 4">
    <name type="scientific">Paenibacillus polysaccharolyticus</name>
    <dbReference type="NCBI Taxonomy" id="582692"/>
    <lineage>
        <taxon>Bacteria</taxon>
        <taxon>Bacillati</taxon>
        <taxon>Bacillota</taxon>
        <taxon>Bacilli</taxon>
        <taxon>Bacillales</taxon>
        <taxon>Paenibacillaceae</taxon>
        <taxon>Paenibacillus</taxon>
    </lineage>
</organism>
<dbReference type="Pfam" id="PF13439">
    <property type="entry name" value="Glyco_transf_4"/>
    <property type="match status" value="1"/>
</dbReference>
<dbReference type="Pfam" id="PF00534">
    <property type="entry name" value="Glycos_transf_1"/>
    <property type="match status" value="1"/>
</dbReference>
<dbReference type="GO" id="GO:0016757">
    <property type="term" value="F:glycosyltransferase activity"/>
    <property type="evidence" value="ECO:0007669"/>
    <property type="project" value="InterPro"/>
</dbReference>